<evidence type="ECO:0000256" key="1">
    <source>
        <dbReference type="SAM" id="MobiDB-lite"/>
    </source>
</evidence>
<feature type="region of interest" description="Disordered" evidence="1">
    <location>
        <begin position="1"/>
        <end position="67"/>
    </location>
</feature>
<comment type="caution">
    <text evidence="2">The sequence shown here is derived from an EMBL/GenBank/DDBJ whole genome shotgun (WGS) entry which is preliminary data.</text>
</comment>
<evidence type="ECO:0000313" key="2">
    <source>
        <dbReference type="EMBL" id="GLQ68886.1"/>
    </source>
</evidence>
<protein>
    <submittedName>
        <fullName evidence="2">Uncharacterized protein</fullName>
    </submittedName>
</protein>
<name>A0ABQ5WZC5_9PROT</name>
<gene>
    <name evidence="2" type="ORF">GCM10007866_13370</name>
</gene>
<feature type="compositionally biased region" description="Basic and acidic residues" evidence="1">
    <location>
        <begin position="48"/>
        <end position="57"/>
    </location>
</feature>
<sequence>MRDEVAMHESATVQKQNNAPDFPPWAIQTRSPLSLASGNTDLAPPPDPQRREPDGKTRTPRHTADLPQNIYRGLWSRDGRNFIKNDCAWRNTTSAALSGQPE</sequence>
<organism evidence="2 3">
    <name type="scientific">Gluconobacter albidus</name>
    <dbReference type="NCBI Taxonomy" id="318683"/>
    <lineage>
        <taxon>Bacteria</taxon>
        <taxon>Pseudomonadati</taxon>
        <taxon>Pseudomonadota</taxon>
        <taxon>Alphaproteobacteria</taxon>
        <taxon>Acetobacterales</taxon>
        <taxon>Acetobacteraceae</taxon>
        <taxon>Gluconobacter</taxon>
    </lineage>
</organism>
<dbReference type="Proteomes" id="UP001156672">
    <property type="component" value="Unassembled WGS sequence"/>
</dbReference>
<reference evidence="3" key="1">
    <citation type="journal article" date="2019" name="Int. J. Syst. Evol. Microbiol.">
        <title>The Global Catalogue of Microorganisms (GCM) 10K type strain sequencing project: providing services to taxonomists for standard genome sequencing and annotation.</title>
        <authorList>
            <consortium name="The Broad Institute Genomics Platform"/>
            <consortium name="The Broad Institute Genome Sequencing Center for Infectious Disease"/>
            <person name="Wu L."/>
            <person name="Ma J."/>
        </authorList>
    </citation>
    <scope>NUCLEOTIDE SEQUENCE [LARGE SCALE GENOMIC DNA]</scope>
    <source>
        <strain evidence="3">NBRC 3250</strain>
    </source>
</reference>
<evidence type="ECO:0000313" key="3">
    <source>
        <dbReference type="Proteomes" id="UP001156672"/>
    </source>
</evidence>
<proteinExistence type="predicted"/>
<keyword evidence="3" id="KW-1185">Reference proteome</keyword>
<dbReference type="EMBL" id="BSNW01000013">
    <property type="protein sequence ID" value="GLQ68886.1"/>
    <property type="molecule type" value="Genomic_DNA"/>
</dbReference>
<feature type="compositionally biased region" description="Polar residues" evidence="1">
    <location>
        <begin position="28"/>
        <end position="40"/>
    </location>
</feature>
<accession>A0ABQ5WZC5</accession>